<keyword evidence="4" id="KW-0808">Transferase</keyword>
<keyword evidence="2" id="KW-0472">Membrane</keyword>
<comment type="caution">
    <text evidence="4">The sequence shown here is derived from an EMBL/GenBank/DDBJ whole genome shotgun (WGS) entry which is preliminary data.</text>
</comment>
<gene>
    <name evidence="4" type="ORF">LX66_4984</name>
</gene>
<evidence type="ECO:0000259" key="3">
    <source>
        <dbReference type="Pfam" id="PF06580"/>
    </source>
</evidence>
<accession>A0A562SMC0</accession>
<keyword evidence="4" id="KW-0418">Kinase</keyword>
<dbReference type="InterPro" id="IPR036890">
    <property type="entry name" value="HATPase_C_sf"/>
</dbReference>
<protein>
    <submittedName>
        <fullName evidence="4">Histidine kinase</fullName>
    </submittedName>
</protein>
<name>A0A562SMC0_CHIJA</name>
<dbReference type="GO" id="GO:0000155">
    <property type="term" value="F:phosphorelay sensor kinase activity"/>
    <property type="evidence" value="ECO:0007669"/>
    <property type="project" value="InterPro"/>
</dbReference>
<dbReference type="Pfam" id="PF06580">
    <property type="entry name" value="His_kinase"/>
    <property type="match status" value="1"/>
</dbReference>
<keyword evidence="2" id="KW-1133">Transmembrane helix</keyword>
<dbReference type="SUPFAM" id="SSF48452">
    <property type="entry name" value="TPR-like"/>
    <property type="match status" value="1"/>
</dbReference>
<dbReference type="InterPro" id="IPR011990">
    <property type="entry name" value="TPR-like_helical_dom_sf"/>
</dbReference>
<feature type="domain" description="Signal transduction histidine kinase internal region" evidence="3">
    <location>
        <begin position="447"/>
        <end position="525"/>
    </location>
</feature>
<dbReference type="PANTHER" id="PTHR34220:SF7">
    <property type="entry name" value="SENSOR HISTIDINE KINASE YPDA"/>
    <property type="match status" value="1"/>
</dbReference>
<keyword evidence="5" id="KW-1185">Reference proteome</keyword>
<dbReference type="PANTHER" id="PTHR34220">
    <property type="entry name" value="SENSOR HISTIDINE KINASE YPDA"/>
    <property type="match status" value="1"/>
</dbReference>
<dbReference type="InterPro" id="IPR010559">
    <property type="entry name" value="Sig_transdc_His_kin_internal"/>
</dbReference>
<evidence type="ECO:0000256" key="1">
    <source>
        <dbReference type="SAM" id="Coils"/>
    </source>
</evidence>
<dbReference type="AlphaFoldDB" id="A0A562SMC0"/>
<keyword evidence="1" id="KW-0175">Coiled coil</keyword>
<dbReference type="InterPro" id="IPR050640">
    <property type="entry name" value="Bact_2-comp_sensor_kinase"/>
</dbReference>
<evidence type="ECO:0000256" key="2">
    <source>
        <dbReference type="SAM" id="Phobius"/>
    </source>
</evidence>
<dbReference type="Proteomes" id="UP000316778">
    <property type="component" value="Unassembled WGS sequence"/>
</dbReference>
<dbReference type="Gene3D" id="3.30.565.10">
    <property type="entry name" value="Histidine kinase-like ATPase, C-terminal domain"/>
    <property type="match status" value="1"/>
</dbReference>
<sequence length="655" mass="75056">MPGIFLFSCRENTVELAAQRRAAGLAMLKEAVPEARKLPSAEERLVYWEQLLNSDPYRGDSVLEARIHYELAGVYYAKNDLDSIKWHLQSAWDLMERQQGYGEIMVLIYSGEGNIATMEQQVHQASYYFNQAARILLADTSLDMTALQKANIFLATAQADAHLYQYDQSRQWNHMAAQVLAPGDPDQARLLFRAYDQLALHYLDGTGSNTDSAWTYIRWMEKLLHGHPQSIDPQFLYDRKSIYYDRTEQPDSALVYNRNVLAICRSDVASGKALFGQYANLFKSYVNMAVTFTRLSRHDSAGFYLDRATAFIKAYEQYLDDTDYILYRKSLIAHLFETGRSRDAYDQFETLVDSYETLSENKYAQAIAEMSTIYALQAKEKSVLQLNEQVFLVESRLRQNRLLLVITTLSALLAIALAVLLYFIQQQRKLKEEKARVQLQKNAIELEQRLLRTQMEPHFIFNTLSALQSYVRLDEKEKALKYLKQFSRLLRSSLELSRESLAPLDEEINTLEYYLSLQQMRYDDAFDYRVSRPESGDTDHLLIPPMLVQPFVENAIIHGMKGTGKKGRIDIALHLLDHSLRVTITDNGPGIQATAGKPAREKKSLSTTISRERLEMLAREKGLKAGVTITDRRDLPGENRGTLVELIIPVQESNV</sequence>
<feature type="transmembrane region" description="Helical" evidence="2">
    <location>
        <begin position="402"/>
        <end position="424"/>
    </location>
</feature>
<organism evidence="4 5">
    <name type="scientific">Chitinophaga japonensis</name>
    <name type="common">Flexibacter japonensis</name>
    <dbReference type="NCBI Taxonomy" id="104662"/>
    <lineage>
        <taxon>Bacteria</taxon>
        <taxon>Pseudomonadati</taxon>
        <taxon>Bacteroidota</taxon>
        <taxon>Chitinophagia</taxon>
        <taxon>Chitinophagales</taxon>
        <taxon>Chitinophagaceae</taxon>
        <taxon>Chitinophaga</taxon>
    </lineage>
</organism>
<proteinExistence type="predicted"/>
<keyword evidence="2" id="KW-0812">Transmembrane</keyword>
<dbReference type="SUPFAM" id="SSF55874">
    <property type="entry name" value="ATPase domain of HSP90 chaperone/DNA topoisomerase II/histidine kinase"/>
    <property type="match status" value="1"/>
</dbReference>
<feature type="coiled-coil region" evidence="1">
    <location>
        <begin position="427"/>
        <end position="456"/>
    </location>
</feature>
<evidence type="ECO:0000313" key="5">
    <source>
        <dbReference type="Proteomes" id="UP000316778"/>
    </source>
</evidence>
<reference evidence="4 5" key="1">
    <citation type="journal article" date="2013" name="Stand. Genomic Sci.">
        <title>Genomic Encyclopedia of Type Strains, Phase I: The one thousand microbial genomes (KMG-I) project.</title>
        <authorList>
            <person name="Kyrpides N.C."/>
            <person name="Woyke T."/>
            <person name="Eisen J.A."/>
            <person name="Garrity G."/>
            <person name="Lilburn T.G."/>
            <person name="Beck B.J."/>
            <person name="Whitman W.B."/>
            <person name="Hugenholtz P."/>
            <person name="Klenk H.P."/>
        </authorList>
    </citation>
    <scope>NUCLEOTIDE SEQUENCE [LARGE SCALE GENOMIC DNA]</scope>
    <source>
        <strain evidence="4 5">DSM 13484</strain>
    </source>
</reference>
<evidence type="ECO:0000313" key="4">
    <source>
        <dbReference type="EMBL" id="TWI82412.1"/>
    </source>
</evidence>
<dbReference type="EMBL" id="VLLG01000006">
    <property type="protein sequence ID" value="TWI82412.1"/>
    <property type="molecule type" value="Genomic_DNA"/>
</dbReference>
<dbReference type="GO" id="GO:0016020">
    <property type="term" value="C:membrane"/>
    <property type="evidence" value="ECO:0007669"/>
    <property type="project" value="InterPro"/>
</dbReference>